<dbReference type="Gene3D" id="2.130.10.10">
    <property type="entry name" value="YVTN repeat-like/Quinoprotein amine dehydrogenase"/>
    <property type="match status" value="1"/>
</dbReference>
<sequence length="254" mass="25929" precursor="true">MKLKLFAVAAFAAATAASSAGAAGLYFSIDSSSALYQLDLSTAAPTLVGTTGVSGNTVGLSESNDPNILYGSTWNDLATIDISSGTHTIIGSISGGAEGLAWAPDTQTLYGYINRSFFTLDPSTANRLTTLATTPAEVEGLAWRGDSIYGFGGTDDTLYRYSIAGDSWSTVGSTSIPFADSTGLAYDPSVDLFYAINDAGGLYSVNPNTAASTFIGDTGLGRGGGLAFVGVPEPSVLGLLAAASSVATPLRRRR</sequence>
<keyword evidence="3" id="KW-1185">Reference proteome</keyword>
<gene>
    <name evidence="2" type="ORF">Pla123a_18450</name>
</gene>
<dbReference type="InterPro" id="IPR015943">
    <property type="entry name" value="WD40/YVTN_repeat-like_dom_sf"/>
</dbReference>
<dbReference type="EMBL" id="SJPO01000004">
    <property type="protein sequence ID" value="TWT77190.1"/>
    <property type="molecule type" value="Genomic_DNA"/>
</dbReference>
<organism evidence="2 3">
    <name type="scientific">Posidoniimonas polymericola</name>
    <dbReference type="NCBI Taxonomy" id="2528002"/>
    <lineage>
        <taxon>Bacteria</taxon>
        <taxon>Pseudomonadati</taxon>
        <taxon>Planctomycetota</taxon>
        <taxon>Planctomycetia</taxon>
        <taxon>Pirellulales</taxon>
        <taxon>Lacipirellulaceae</taxon>
        <taxon>Posidoniimonas</taxon>
    </lineage>
</organism>
<dbReference type="AlphaFoldDB" id="A0A5C5YR10"/>
<name>A0A5C5YR10_9BACT</name>
<reference evidence="2 3" key="1">
    <citation type="submission" date="2019-02" db="EMBL/GenBank/DDBJ databases">
        <title>Deep-cultivation of Planctomycetes and their phenomic and genomic characterization uncovers novel biology.</title>
        <authorList>
            <person name="Wiegand S."/>
            <person name="Jogler M."/>
            <person name="Boedeker C."/>
            <person name="Pinto D."/>
            <person name="Vollmers J."/>
            <person name="Rivas-Marin E."/>
            <person name="Kohn T."/>
            <person name="Peeters S.H."/>
            <person name="Heuer A."/>
            <person name="Rast P."/>
            <person name="Oberbeckmann S."/>
            <person name="Bunk B."/>
            <person name="Jeske O."/>
            <person name="Meyerdierks A."/>
            <person name="Storesund J.E."/>
            <person name="Kallscheuer N."/>
            <person name="Luecker S."/>
            <person name="Lage O.M."/>
            <person name="Pohl T."/>
            <person name="Merkel B.J."/>
            <person name="Hornburger P."/>
            <person name="Mueller R.-W."/>
            <person name="Bruemmer F."/>
            <person name="Labrenz M."/>
            <person name="Spormann A.M."/>
            <person name="Op Den Camp H."/>
            <person name="Overmann J."/>
            <person name="Amann R."/>
            <person name="Jetten M.S.M."/>
            <person name="Mascher T."/>
            <person name="Medema M.H."/>
            <person name="Devos D.P."/>
            <person name="Kaster A.-K."/>
            <person name="Ovreas L."/>
            <person name="Rohde M."/>
            <person name="Galperin M.Y."/>
            <person name="Jogler C."/>
        </authorList>
    </citation>
    <scope>NUCLEOTIDE SEQUENCE [LARGE SCALE GENOMIC DNA]</scope>
    <source>
        <strain evidence="2 3">Pla123a</strain>
    </source>
</reference>
<feature type="chain" id="PRO_5022864234" description="PEP-CTERM protein-sorting domain-containing protein" evidence="1">
    <location>
        <begin position="23"/>
        <end position="254"/>
    </location>
</feature>
<comment type="caution">
    <text evidence="2">The sequence shown here is derived from an EMBL/GenBank/DDBJ whole genome shotgun (WGS) entry which is preliminary data.</text>
</comment>
<dbReference type="SUPFAM" id="SSF101898">
    <property type="entry name" value="NHL repeat"/>
    <property type="match status" value="1"/>
</dbReference>
<feature type="signal peptide" evidence="1">
    <location>
        <begin position="1"/>
        <end position="22"/>
    </location>
</feature>
<evidence type="ECO:0000256" key="1">
    <source>
        <dbReference type="SAM" id="SignalP"/>
    </source>
</evidence>
<accession>A0A5C5YR10</accession>
<evidence type="ECO:0000313" key="3">
    <source>
        <dbReference type="Proteomes" id="UP000318478"/>
    </source>
</evidence>
<dbReference type="Proteomes" id="UP000318478">
    <property type="component" value="Unassembled WGS sequence"/>
</dbReference>
<dbReference type="RefSeq" id="WP_146586118.1">
    <property type="nucleotide sequence ID" value="NZ_SJPO01000004.1"/>
</dbReference>
<evidence type="ECO:0008006" key="4">
    <source>
        <dbReference type="Google" id="ProtNLM"/>
    </source>
</evidence>
<proteinExistence type="predicted"/>
<keyword evidence="1" id="KW-0732">Signal</keyword>
<evidence type="ECO:0000313" key="2">
    <source>
        <dbReference type="EMBL" id="TWT77190.1"/>
    </source>
</evidence>
<protein>
    <recommendedName>
        <fullName evidence="4">PEP-CTERM protein-sorting domain-containing protein</fullName>
    </recommendedName>
</protein>